<dbReference type="AlphaFoldDB" id="A0A9P6MFW0"/>
<keyword evidence="2" id="KW-0378">Hydrolase</keyword>
<evidence type="ECO:0000313" key="6">
    <source>
        <dbReference type="EMBL" id="KAF9998212.1"/>
    </source>
</evidence>
<keyword evidence="7" id="KW-1185">Reference proteome</keyword>
<keyword evidence="4" id="KW-0732">Signal</keyword>
<evidence type="ECO:0000259" key="5">
    <source>
        <dbReference type="PROSITE" id="PS51677"/>
    </source>
</evidence>
<dbReference type="OrthoDB" id="407355at2759"/>
<dbReference type="Proteomes" id="UP000703661">
    <property type="component" value="Unassembled WGS sequence"/>
</dbReference>
<dbReference type="GO" id="GO:0016020">
    <property type="term" value="C:membrane"/>
    <property type="evidence" value="ECO:0007669"/>
    <property type="project" value="TreeGrafter"/>
</dbReference>
<dbReference type="GO" id="GO:0004099">
    <property type="term" value="F:chitin deacetylase activity"/>
    <property type="evidence" value="ECO:0007669"/>
    <property type="project" value="TreeGrafter"/>
</dbReference>
<dbReference type="GO" id="GO:0046872">
    <property type="term" value="F:metal ion binding"/>
    <property type="evidence" value="ECO:0007669"/>
    <property type="project" value="UniProtKB-KW"/>
</dbReference>
<evidence type="ECO:0000313" key="7">
    <source>
        <dbReference type="Proteomes" id="UP000703661"/>
    </source>
</evidence>
<proteinExistence type="predicted"/>
<sequence>MIANLSLIAAVLALAGTSSAATTTTTAATTTATPAPLLTLKPFNGTFAGDYPTTFEVAPTNTTLAKQWIAQYNTANITSLPVVPFTSGGDPKDPNSISADACDWTITNCINKDITVCPIGVWGLTYDDGPTEFSTQLYDYLDTTEQKATLFYIGSNVITNWEAARRACGAGHQIASHTWSHQPSTSLTNEQFIAEIKYTEMAIKEVCGFTPKYFRPPYGDIDNRIRSLLWAMGYTSVIWDYDTNDWQMAPGGTRTLAQVNADFATWEAAASNDTTGHITLEHELYQNTVTAAIDNLPKLAATWKLMPVSACMNDSHPYQETEYQLATMNGVVTGMSSATTSTNTTTSSNTTSTAAAGASGASSTGGKTSGAVAVTGEMKVFALVAAAAAAAAQMF</sequence>
<reference evidence="6" key="1">
    <citation type="journal article" date="2020" name="Fungal Divers.">
        <title>Resolving the Mortierellaceae phylogeny through synthesis of multi-gene phylogenetics and phylogenomics.</title>
        <authorList>
            <person name="Vandepol N."/>
            <person name="Liber J."/>
            <person name="Desiro A."/>
            <person name="Na H."/>
            <person name="Kennedy M."/>
            <person name="Barry K."/>
            <person name="Grigoriev I.V."/>
            <person name="Miller A.N."/>
            <person name="O'Donnell K."/>
            <person name="Stajich J.E."/>
            <person name="Bonito G."/>
        </authorList>
    </citation>
    <scope>NUCLEOTIDE SEQUENCE</scope>
    <source>
        <strain evidence="6">NRRL 2769</strain>
    </source>
</reference>
<dbReference type="EMBL" id="JAAAID010003400">
    <property type="protein sequence ID" value="KAF9998212.1"/>
    <property type="molecule type" value="Genomic_DNA"/>
</dbReference>
<feature type="region of interest" description="Disordered" evidence="3">
    <location>
        <begin position="337"/>
        <end position="368"/>
    </location>
</feature>
<dbReference type="Pfam" id="PF01522">
    <property type="entry name" value="Polysacc_deac_1"/>
    <property type="match status" value="1"/>
</dbReference>
<comment type="caution">
    <text evidence="6">The sequence shown here is derived from an EMBL/GenBank/DDBJ whole genome shotgun (WGS) entry which is preliminary data.</text>
</comment>
<dbReference type="GO" id="GO:0009272">
    <property type="term" value="P:fungal-type cell wall biogenesis"/>
    <property type="evidence" value="ECO:0007669"/>
    <property type="project" value="UniProtKB-ARBA"/>
</dbReference>
<evidence type="ECO:0000256" key="2">
    <source>
        <dbReference type="ARBA" id="ARBA00022801"/>
    </source>
</evidence>
<feature type="chain" id="PRO_5040297216" evidence="4">
    <location>
        <begin position="21"/>
        <end position="395"/>
    </location>
</feature>
<protein>
    <submittedName>
        <fullName evidence="6">Chitin deacetylase</fullName>
    </submittedName>
</protein>
<dbReference type="InterPro" id="IPR011330">
    <property type="entry name" value="Glyco_hydro/deAcase_b/a-brl"/>
</dbReference>
<keyword evidence="1" id="KW-0479">Metal-binding</keyword>
<feature type="signal peptide" evidence="4">
    <location>
        <begin position="1"/>
        <end position="20"/>
    </location>
</feature>
<evidence type="ECO:0000256" key="4">
    <source>
        <dbReference type="SAM" id="SignalP"/>
    </source>
</evidence>
<dbReference type="Gene3D" id="3.20.20.370">
    <property type="entry name" value="Glycoside hydrolase/deacetylase"/>
    <property type="match status" value="1"/>
</dbReference>
<dbReference type="PANTHER" id="PTHR10587:SF133">
    <property type="entry name" value="CHITIN DEACETYLASE 1-RELATED"/>
    <property type="match status" value="1"/>
</dbReference>
<dbReference type="InterPro" id="IPR050248">
    <property type="entry name" value="Polysacc_deacetylase_ArnD"/>
</dbReference>
<dbReference type="SUPFAM" id="SSF88713">
    <property type="entry name" value="Glycoside hydrolase/deacetylase"/>
    <property type="match status" value="1"/>
</dbReference>
<dbReference type="InterPro" id="IPR002509">
    <property type="entry name" value="NODB_dom"/>
</dbReference>
<evidence type="ECO:0000256" key="1">
    <source>
        <dbReference type="ARBA" id="ARBA00022723"/>
    </source>
</evidence>
<feature type="domain" description="NodB homology" evidence="5">
    <location>
        <begin position="120"/>
        <end position="309"/>
    </location>
</feature>
<organism evidence="6 7">
    <name type="scientific">Entomortierella chlamydospora</name>
    <dbReference type="NCBI Taxonomy" id="101097"/>
    <lineage>
        <taxon>Eukaryota</taxon>
        <taxon>Fungi</taxon>
        <taxon>Fungi incertae sedis</taxon>
        <taxon>Mucoromycota</taxon>
        <taxon>Mortierellomycotina</taxon>
        <taxon>Mortierellomycetes</taxon>
        <taxon>Mortierellales</taxon>
        <taxon>Mortierellaceae</taxon>
        <taxon>Entomortierella</taxon>
    </lineage>
</organism>
<name>A0A9P6MFW0_9FUNG</name>
<gene>
    <name evidence="6" type="primary">CDA2_5</name>
    <name evidence="6" type="ORF">BGZ80_006844</name>
</gene>
<evidence type="ECO:0000256" key="3">
    <source>
        <dbReference type="SAM" id="MobiDB-lite"/>
    </source>
</evidence>
<accession>A0A9P6MFW0</accession>
<dbReference type="PROSITE" id="PS51677">
    <property type="entry name" value="NODB"/>
    <property type="match status" value="1"/>
</dbReference>
<dbReference type="GO" id="GO:0005975">
    <property type="term" value="P:carbohydrate metabolic process"/>
    <property type="evidence" value="ECO:0007669"/>
    <property type="project" value="InterPro"/>
</dbReference>
<dbReference type="PANTHER" id="PTHR10587">
    <property type="entry name" value="GLYCOSYL TRANSFERASE-RELATED"/>
    <property type="match status" value="1"/>
</dbReference>